<name>A0AAE0GR40_9CHLO</name>
<keyword evidence="2" id="KW-1185">Reference proteome</keyword>
<accession>A0AAE0GR40</accession>
<organism evidence="1 2">
    <name type="scientific">Cymbomonas tetramitiformis</name>
    <dbReference type="NCBI Taxonomy" id="36881"/>
    <lineage>
        <taxon>Eukaryota</taxon>
        <taxon>Viridiplantae</taxon>
        <taxon>Chlorophyta</taxon>
        <taxon>Pyramimonadophyceae</taxon>
        <taxon>Pyramimonadales</taxon>
        <taxon>Pyramimonadaceae</taxon>
        <taxon>Cymbomonas</taxon>
    </lineage>
</organism>
<dbReference type="PANTHER" id="PTHR16306">
    <property type="entry name" value="TRANSLIN-ASSOCIATED FACTOR X-INTERACTING PROTEIN 1"/>
    <property type="match status" value="1"/>
</dbReference>
<dbReference type="PANTHER" id="PTHR16306:SF0">
    <property type="entry name" value="TRANSLIN-ASSOCIATED FACTOR X-INTERACTING PROTEIN 1"/>
    <property type="match status" value="1"/>
</dbReference>
<reference evidence="1 2" key="1">
    <citation type="journal article" date="2015" name="Genome Biol. Evol.">
        <title>Comparative Genomics of a Bacterivorous Green Alga Reveals Evolutionary Causalities and Consequences of Phago-Mixotrophic Mode of Nutrition.</title>
        <authorList>
            <person name="Burns J.A."/>
            <person name="Paasch A."/>
            <person name="Narechania A."/>
            <person name="Kim E."/>
        </authorList>
    </citation>
    <scope>NUCLEOTIDE SEQUENCE [LARGE SCALE GENOMIC DNA]</scope>
    <source>
        <strain evidence="1 2">PLY_AMNH</strain>
    </source>
</reference>
<comment type="caution">
    <text evidence="1">The sequence shown here is derived from an EMBL/GenBank/DDBJ whole genome shotgun (WGS) entry which is preliminary data.</text>
</comment>
<feature type="non-terminal residue" evidence="1">
    <location>
        <position position="1"/>
    </location>
</feature>
<gene>
    <name evidence="1" type="ORF">CYMTET_9641</name>
</gene>
<dbReference type="AlphaFoldDB" id="A0AAE0GR40"/>
<evidence type="ECO:0000313" key="2">
    <source>
        <dbReference type="Proteomes" id="UP001190700"/>
    </source>
</evidence>
<protein>
    <submittedName>
        <fullName evidence="1">Uncharacterized protein</fullName>
    </submittedName>
</protein>
<dbReference type="GO" id="GO:0005737">
    <property type="term" value="C:cytoplasm"/>
    <property type="evidence" value="ECO:0007669"/>
    <property type="project" value="TreeGrafter"/>
</dbReference>
<dbReference type="EMBL" id="LGRX02003218">
    <property type="protein sequence ID" value="KAK3282630.1"/>
    <property type="molecule type" value="Genomic_DNA"/>
</dbReference>
<sequence length="333" mass="37157">ASTSTKLKNRHLNKADTESLVKKVWSEKKLEDEKREEDKKDKLDLVTYLGVFMKAEYGVDSMIPEMGYNFLAGLYKYQYDADCELFLKIVSGEVGEEVYWDQMKLLSDLQALFVTLDEKANGGQSRGSVPLGAFKIGLRDFFKSKGEDDFDALIEALRIQCEKTHKNEWKTKQVVYTQLFEEDEKHDQGPFAEAVRNQHLKIRVEYVEDLESMLILVNGTNEKVDMKIAAKAIQGVDQGLSTQALNDLVARGFAREPSEILSANAEGGAGVEPIPVTDFLKNFKSGIISRVTKRSNTKAVKDSTGRKGRRGSTRLSIVANAVGAAAKTKITKS</sequence>
<proteinExistence type="predicted"/>
<evidence type="ECO:0000313" key="1">
    <source>
        <dbReference type="EMBL" id="KAK3282630.1"/>
    </source>
</evidence>
<dbReference type="Proteomes" id="UP001190700">
    <property type="component" value="Unassembled WGS sequence"/>
</dbReference>